<reference evidence="3" key="1">
    <citation type="journal article" date="2021" name="Cell">
        <title>Tracing the genetic footprints of vertebrate landing in non-teleost ray-finned fishes.</title>
        <authorList>
            <person name="Bi X."/>
            <person name="Wang K."/>
            <person name="Yang L."/>
            <person name="Pan H."/>
            <person name="Jiang H."/>
            <person name="Wei Q."/>
            <person name="Fang M."/>
            <person name="Yu H."/>
            <person name="Zhu C."/>
            <person name="Cai Y."/>
            <person name="He Y."/>
            <person name="Gan X."/>
            <person name="Zeng H."/>
            <person name="Yu D."/>
            <person name="Zhu Y."/>
            <person name="Jiang H."/>
            <person name="Qiu Q."/>
            <person name="Yang H."/>
            <person name="Zhang Y.E."/>
            <person name="Wang W."/>
            <person name="Zhu M."/>
            <person name="He S."/>
            <person name="Zhang G."/>
        </authorList>
    </citation>
    <scope>NUCLEOTIDE SEQUENCE</scope>
    <source>
        <strain evidence="3">Allg_001</strain>
    </source>
</reference>
<feature type="non-terminal residue" evidence="3">
    <location>
        <position position="178"/>
    </location>
</feature>
<organism evidence="3 5">
    <name type="scientific">Atractosteus spatula</name>
    <name type="common">Alligator gar</name>
    <name type="synonym">Lepisosteus spatula</name>
    <dbReference type="NCBI Taxonomy" id="7917"/>
    <lineage>
        <taxon>Eukaryota</taxon>
        <taxon>Metazoa</taxon>
        <taxon>Chordata</taxon>
        <taxon>Craniata</taxon>
        <taxon>Vertebrata</taxon>
        <taxon>Euteleostomi</taxon>
        <taxon>Actinopterygii</taxon>
        <taxon>Neopterygii</taxon>
        <taxon>Holostei</taxon>
        <taxon>Semionotiformes</taxon>
        <taxon>Lepisosteidae</taxon>
        <taxon>Atractosteus</taxon>
    </lineage>
</organism>
<protein>
    <submittedName>
        <fullName evidence="3">ZCHC3 protein</fullName>
    </submittedName>
</protein>
<evidence type="ECO:0000313" key="3">
    <source>
        <dbReference type="EMBL" id="MBN3325320.1"/>
    </source>
</evidence>
<dbReference type="EMBL" id="JAAWVO010075106">
    <property type="protein sequence ID" value="MBN3325320.1"/>
    <property type="molecule type" value="Genomic_DNA"/>
</dbReference>
<evidence type="ECO:0000259" key="2">
    <source>
        <dbReference type="PROSITE" id="PS50158"/>
    </source>
</evidence>
<dbReference type="PANTHER" id="PTHR46486:SF1">
    <property type="entry name" value="CCHC-TYPE DOMAIN-CONTAINING PROTEIN"/>
    <property type="match status" value="1"/>
</dbReference>
<dbReference type="InterPro" id="IPR036875">
    <property type="entry name" value="Znf_CCHC_sf"/>
</dbReference>
<feature type="non-terminal residue" evidence="3">
    <location>
        <position position="1"/>
    </location>
</feature>
<dbReference type="Gene3D" id="4.10.60.10">
    <property type="entry name" value="Zinc finger, CCHC-type"/>
    <property type="match status" value="1"/>
</dbReference>
<proteinExistence type="predicted"/>
<sequence length="178" mass="20139">MDLTLASDGICRKVWNKVLACKETGPLKLFFVEPLFERELRTLQVHMFNPFMPEEEILVFLKRFVDVQGAGHKVLDIGRYWTGRWKYLVRFRASPAVGGDVVHPPANFMIGANRGYLFYPGQPTGCRKCGQQGHFAAKCQRVICRRCGVEGHVTSDCTVEVSCNLCGEVGHLYNRCPK</sequence>
<dbReference type="SUPFAM" id="SSF57756">
    <property type="entry name" value="Retrovirus zinc finger-like domains"/>
    <property type="match status" value="1"/>
</dbReference>
<keyword evidence="5" id="KW-1185">Reference proteome</keyword>
<dbReference type="PROSITE" id="PS50158">
    <property type="entry name" value="ZF_CCHC"/>
    <property type="match status" value="3"/>
</dbReference>
<dbReference type="AlphaFoldDB" id="A0A8J7PCA0"/>
<feature type="domain" description="CCHC-type" evidence="2">
    <location>
        <begin position="163"/>
        <end position="178"/>
    </location>
</feature>
<dbReference type="Pfam" id="PF00098">
    <property type="entry name" value="zf-CCHC"/>
    <property type="match status" value="2"/>
</dbReference>
<gene>
    <name evidence="3" type="primary">Zcchc3_10</name>
    <name evidence="4" type="synonym">Zcchc3_9</name>
    <name evidence="4" type="ORF">GTO95_0002818</name>
    <name evidence="3" type="ORF">GTO95_0002819</name>
</gene>
<feature type="domain" description="CCHC-type" evidence="2">
    <location>
        <begin position="126"/>
        <end position="141"/>
    </location>
</feature>
<keyword evidence="1" id="KW-0863">Zinc-finger</keyword>
<evidence type="ECO:0000313" key="5">
    <source>
        <dbReference type="Proteomes" id="UP000736164"/>
    </source>
</evidence>
<dbReference type="Pfam" id="PF23058">
    <property type="entry name" value="RBD_ZCCHC3_2nd"/>
    <property type="match status" value="1"/>
</dbReference>
<dbReference type="GO" id="GO:0008270">
    <property type="term" value="F:zinc ion binding"/>
    <property type="evidence" value="ECO:0007669"/>
    <property type="project" value="UniProtKB-KW"/>
</dbReference>
<dbReference type="InterPro" id="IPR057811">
    <property type="entry name" value="RBD_ZCCHC3_2nd"/>
</dbReference>
<evidence type="ECO:0000256" key="1">
    <source>
        <dbReference type="PROSITE-ProRule" id="PRU00047"/>
    </source>
</evidence>
<name>A0A8J7PCA0_ATRSP</name>
<keyword evidence="1" id="KW-0862">Zinc</keyword>
<feature type="domain" description="CCHC-type" evidence="2">
    <location>
        <begin position="144"/>
        <end position="157"/>
    </location>
</feature>
<dbReference type="PANTHER" id="PTHR46486">
    <property type="entry name" value="CCHC-TYPE DOMAIN-CONTAINING PROTEIN"/>
    <property type="match status" value="1"/>
</dbReference>
<evidence type="ECO:0000313" key="4">
    <source>
        <dbReference type="EMBL" id="MBN3325321.1"/>
    </source>
</evidence>
<keyword evidence="1" id="KW-0479">Metal-binding</keyword>
<dbReference type="Proteomes" id="UP000736164">
    <property type="component" value="Unassembled WGS sequence"/>
</dbReference>
<comment type="caution">
    <text evidence="3">The sequence shown here is derived from an EMBL/GenBank/DDBJ whole genome shotgun (WGS) entry which is preliminary data.</text>
</comment>
<dbReference type="InterPro" id="IPR001878">
    <property type="entry name" value="Znf_CCHC"/>
</dbReference>
<dbReference type="SMART" id="SM00343">
    <property type="entry name" value="ZnF_C2HC"/>
    <property type="match status" value="3"/>
</dbReference>
<dbReference type="GO" id="GO:0003676">
    <property type="term" value="F:nucleic acid binding"/>
    <property type="evidence" value="ECO:0007669"/>
    <property type="project" value="InterPro"/>
</dbReference>
<dbReference type="EMBL" id="JAAWVO010075106">
    <property type="protein sequence ID" value="MBN3325321.1"/>
    <property type="molecule type" value="Genomic_DNA"/>
</dbReference>
<accession>A0A8J7PCA0</accession>